<dbReference type="SMART" id="SM00497">
    <property type="entry name" value="IENR1"/>
    <property type="match status" value="1"/>
</dbReference>
<evidence type="ECO:0000256" key="4">
    <source>
        <dbReference type="ARBA" id="ARBA00022801"/>
    </source>
</evidence>
<dbReference type="GO" id="GO:0016787">
    <property type="term" value="F:hydrolase activity"/>
    <property type="evidence" value="ECO:0007669"/>
    <property type="project" value="UniProtKB-KW"/>
</dbReference>
<dbReference type="SUPFAM" id="SSF82771">
    <property type="entry name" value="GIY-YIG endonuclease"/>
    <property type="match status" value="1"/>
</dbReference>
<proteinExistence type="predicted"/>
<dbReference type="SUPFAM" id="SSF64496">
    <property type="entry name" value="DNA-binding domain of intron-encoded endonucleases"/>
    <property type="match status" value="1"/>
</dbReference>
<dbReference type="NCBIfam" id="TIGR01453">
    <property type="entry name" value="grpIintron_endo"/>
    <property type="match status" value="1"/>
</dbReference>
<keyword evidence="3" id="KW-0255">Endonuclease</keyword>
<dbReference type="SMART" id="SM00496">
    <property type="entry name" value="IENR2"/>
    <property type="match status" value="4"/>
</dbReference>
<dbReference type="InterPro" id="IPR036388">
    <property type="entry name" value="WH-like_DNA-bd_sf"/>
</dbReference>
<dbReference type="InterPro" id="IPR003611">
    <property type="entry name" value="NUMOD3"/>
</dbReference>
<evidence type="ECO:0000256" key="2">
    <source>
        <dbReference type="ARBA" id="ARBA00022722"/>
    </source>
</evidence>
<keyword evidence="7" id="KW-1185">Reference proteome</keyword>
<dbReference type="InterPro" id="IPR010896">
    <property type="entry name" value="NUMOD1"/>
</dbReference>
<evidence type="ECO:0000256" key="1">
    <source>
        <dbReference type="ARBA" id="ARBA00010045"/>
    </source>
</evidence>
<name>A0A2Z6S8B9_9GLOM</name>
<dbReference type="InterPro" id="IPR003647">
    <property type="entry name" value="Intron_nuc_1_rpt"/>
</dbReference>
<dbReference type="Gene3D" id="3.40.1440.10">
    <property type="entry name" value="GIY-YIG endonuclease"/>
    <property type="match status" value="1"/>
</dbReference>
<keyword evidence="2" id="KW-0540">Nuclease</keyword>
<accession>A0A2Z6S8B9</accession>
<dbReference type="GO" id="GO:0004519">
    <property type="term" value="F:endonuclease activity"/>
    <property type="evidence" value="ECO:0007669"/>
    <property type="project" value="UniProtKB-KW"/>
</dbReference>
<evidence type="ECO:0000259" key="5">
    <source>
        <dbReference type="PROSITE" id="PS50164"/>
    </source>
</evidence>
<dbReference type="InterPro" id="IPR035901">
    <property type="entry name" value="GIY-YIG_endonuc_sf"/>
</dbReference>
<dbReference type="STRING" id="94130.A0A2Z6S8B9"/>
<protein>
    <recommendedName>
        <fullName evidence="5">GIY-YIG domain-containing protein</fullName>
    </recommendedName>
</protein>
<dbReference type="SMART" id="SM00465">
    <property type="entry name" value="GIYc"/>
    <property type="match status" value="1"/>
</dbReference>
<dbReference type="Pfam" id="PF01541">
    <property type="entry name" value="GIY-YIG"/>
    <property type="match status" value="1"/>
</dbReference>
<comment type="similarity">
    <text evidence="1">To endonucleases of group I introns of fungi and phage.</text>
</comment>
<dbReference type="Gene3D" id="1.10.10.10">
    <property type="entry name" value="Winged helix-like DNA-binding domain superfamily/Winged helix DNA-binding domain"/>
    <property type="match status" value="1"/>
</dbReference>
<dbReference type="PROSITE" id="PS50164">
    <property type="entry name" value="GIY_YIG"/>
    <property type="match status" value="1"/>
</dbReference>
<reference evidence="6 7" key="1">
    <citation type="submission" date="2017-11" db="EMBL/GenBank/DDBJ databases">
        <title>The genome of Rhizophagus clarus HR1 reveals common genetic basis of auxotrophy among arbuscular mycorrhizal fungi.</title>
        <authorList>
            <person name="Kobayashi Y."/>
        </authorList>
    </citation>
    <scope>NUCLEOTIDE SEQUENCE [LARGE SCALE GENOMIC DNA]</scope>
    <source>
        <strain evidence="6 7">HR1</strain>
    </source>
</reference>
<dbReference type="Pfam" id="PF07453">
    <property type="entry name" value="NUMOD1"/>
    <property type="match status" value="1"/>
</dbReference>
<dbReference type="Proteomes" id="UP000247702">
    <property type="component" value="Unassembled WGS sequence"/>
</dbReference>
<feature type="domain" description="GIY-YIG" evidence="5">
    <location>
        <begin position="27"/>
        <end position="113"/>
    </location>
</feature>
<organism evidence="6 7">
    <name type="scientific">Rhizophagus clarus</name>
    <dbReference type="NCBI Taxonomy" id="94130"/>
    <lineage>
        <taxon>Eukaryota</taxon>
        <taxon>Fungi</taxon>
        <taxon>Fungi incertae sedis</taxon>
        <taxon>Mucoromycota</taxon>
        <taxon>Glomeromycotina</taxon>
        <taxon>Glomeromycetes</taxon>
        <taxon>Glomerales</taxon>
        <taxon>Glomeraceae</taxon>
        <taxon>Rhizophagus</taxon>
    </lineage>
</organism>
<evidence type="ECO:0000256" key="3">
    <source>
        <dbReference type="ARBA" id="ARBA00022759"/>
    </source>
</evidence>
<comment type="caution">
    <text evidence="6">The sequence shown here is derived from an EMBL/GenBank/DDBJ whole genome shotgun (WGS) entry which is preliminary data.</text>
</comment>
<dbReference type="EMBL" id="BEXD01004288">
    <property type="protein sequence ID" value="GBC09313.1"/>
    <property type="molecule type" value="Genomic_DNA"/>
</dbReference>
<dbReference type="CDD" id="cd10445">
    <property type="entry name" value="GIY-YIG_bI1_like"/>
    <property type="match status" value="1"/>
</dbReference>
<dbReference type="Pfam" id="PF07460">
    <property type="entry name" value="NUMOD3"/>
    <property type="match status" value="1"/>
</dbReference>
<evidence type="ECO:0000313" key="7">
    <source>
        <dbReference type="Proteomes" id="UP000247702"/>
    </source>
</evidence>
<dbReference type="InterPro" id="IPR006350">
    <property type="entry name" value="Intron_endoG1"/>
</dbReference>
<dbReference type="GO" id="GO:0003677">
    <property type="term" value="F:DNA binding"/>
    <property type="evidence" value="ECO:0007669"/>
    <property type="project" value="InterPro"/>
</dbReference>
<dbReference type="InterPro" id="IPR000305">
    <property type="entry name" value="GIY-YIG_endonuc"/>
</dbReference>
<gene>
    <name evidence="6" type="ORF">RclHR1_08760009</name>
</gene>
<keyword evidence="4" id="KW-0378">Hydrolase</keyword>
<sequence length="261" mass="29357">MRVLIYAKRIYFNPSSEKHIISFENLKQAGVYALVCKVSNKIYIGSSVYLGDRLLDYMQPAYLGIRASSPVIRAIVKYGYLNFCFVILETCLPELVLEREQFWLDFLKPEYNLSPTAGSTLGVSLSETSKTKISLARLGKTHTLETRQLMSETRRGPNNPMFGKSPSEETKALLSTAFKGPNGPLSGIPRPEEVLHLMRVNHPHTKAVFQYTQDKKELIAKYDSIRQAAKITGISRNYISKCIKAGILAHGKWGFSLTSLF</sequence>
<dbReference type="AlphaFoldDB" id="A0A2Z6S8B9"/>
<evidence type="ECO:0000313" key="6">
    <source>
        <dbReference type="EMBL" id="GBC09313.1"/>
    </source>
</evidence>